<feature type="compositionally biased region" description="Basic and acidic residues" evidence="3">
    <location>
        <begin position="632"/>
        <end position="646"/>
    </location>
</feature>
<dbReference type="EMBL" id="KV425997">
    <property type="protein sequence ID" value="KZV93023.1"/>
    <property type="molecule type" value="Genomic_DNA"/>
</dbReference>
<dbReference type="InterPro" id="IPR001452">
    <property type="entry name" value="SH3_domain"/>
</dbReference>
<evidence type="ECO:0000259" key="5">
    <source>
        <dbReference type="PROSITE" id="PS50195"/>
    </source>
</evidence>
<feature type="domain" description="SH3" evidence="4">
    <location>
        <begin position="43"/>
        <end position="103"/>
    </location>
</feature>
<dbReference type="OrthoDB" id="10254720at2759"/>
<dbReference type="STRING" id="1314781.A0A165I7U3"/>
<feature type="compositionally biased region" description="Polar residues" evidence="3">
    <location>
        <begin position="110"/>
        <end position="119"/>
    </location>
</feature>
<dbReference type="InterPro" id="IPR036028">
    <property type="entry name" value="SH3-like_dom_sf"/>
</dbReference>
<feature type="compositionally biased region" description="Acidic residues" evidence="3">
    <location>
        <begin position="201"/>
        <end position="214"/>
    </location>
</feature>
<dbReference type="Pfam" id="PF00787">
    <property type="entry name" value="PX"/>
    <property type="match status" value="1"/>
</dbReference>
<proteinExistence type="predicted"/>
<feature type="region of interest" description="Disordered" evidence="3">
    <location>
        <begin position="626"/>
        <end position="646"/>
    </location>
</feature>
<dbReference type="Gene3D" id="1.20.1270.60">
    <property type="entry name" value="Arfaptin homology (AH) domain/BAR domain"/>
    <property type="match status" value="1"/>
</dbReference>
<feature type="region of interest" description="Disordered" evidence="3">
    <location>
        <begin position="186"/>
        <end position="214"/>
    </location>
</feature>
<keyword evidence="7" id="KW-1185">Reference proteome</keyword>
<dbReference type="PROSITE" id="PS50195">
    <property type="entry name" value="PX"/>
    <property type="match status" value="1"/>
</dbReference>
<dbReference type="Gene3D" id="3.30.1520.10">
    <property type="entry name" value="Phox-like domain"/>
    <property type="match status" value="1"/>
</dbReference>
<dbReference type="AlphaFoldDB" id="A0A165I7U3"/>
<dbReference type="InterPro" id="IPR001683">
    <property type="entry name" value="PX_dom"/>
</dbReference>
<dbReference type="Proteomes" id="UP000077266">
    <property type="component" value="Unassembled WGS sequence"/>
</dbReference>
<feature type="domain" description="PX" evidence="5">
    <location>
        <begin position="242"/>
        <end position="366"/>
    </location>
</feature>
<name>A0A165I7U3_EXIGL</name>
<dbReference type="SMART" id="SM00312">
    <property type="entry name" value="PX"/>
    <property type="match status" value="1"/>
</dbReference>
<reference evidence="6 7" key="1">
    <citation type="journal article" date="2016" name="Mol. Biol. Evol.">
        <title>Comparative Genomics of Early-Diverging Mushroom-Forming Fungi Provides Insights into the Origins of Lignocellulose Decay Capabilities.</title>
        <authorList>
            <person name="Nagy L.G."/>
            <person name="Riley R."/>
            <person name="Tritt A."/>
            <person name="Adam C."/>
            <person name="Daum C."/>
            <person name="Floudas D."/>
            <person name="Sun H."/>
            <person name="Yadav J.S."/>
            <person name="Pangilinan J."/>
            <person name="Larsson K.H."/>
            <person name="Matsuura K."/>
            <person name="Barry K."/>
            <person name="Labutti K."/>
            <person name="Kuo R."/>
            <person name="Ohm R.A."/>
            <person name="Bhattacharya S.S."/>
            <person name="Shirouzu T."/>
            <person name="Yoshinaga Y."/>
            <person name="Martin F.M."/>
            <person name="Grigoriev I.V."/>
            <person name="Hibbett D.S."/>
        </authorList>
    </citation>
    <scope>NUCLEOTIDE SEQUENCE [LARGE SCALE GENOMIC DNA]</scope>
    <source>
        <strain evidence="6 7">HHB12029</strain>
    </source>
</reference>
<dbReference type="Gene3D" id="2.30.30.40">
    <property type="entry name" value="SH3 Domains"/>
    <property type="match status" value="1"/>
</dbReference>
<dbReference type="GO" id="GO:0031410">
    <property type="term" value="C:cytoplasmic vesicle"/>
    <property type="evidence" value="ECO:0007669"/>
    <property type="project" value="TreeGrafter"/>
</dbReference>
<dbReference type="InterPro" id="IPR019497">
    <property type="entry name" value="Sorting_nexin_WASP-bd-dom"/>
</dbReference>
<feature type="region of interest" description="Disordered" evidence="3">
    <location>
        <begin position="26"/>
        <end position="47"/>
    </location>
</feature>
<dbReference type="InParanoid" id="A0A165I7U3"/>
<evidence type="ECO:0000313" key="7">
    <source>
        <dbReference type="Proteomes" id="UP000077266"/>
    </source>
</evidence>
<dbReference type="SUPFAM" id="SSF50044">
    <property type="entry name" value="SH3-domain"/>
    <property type="match status" value="1"/>
</dbReference>
<sequence>MSRPASEFDAGINASTAWTEHLERGASFHQTLSDDEDSELEREHGRPARALYDFDGKPEFRELSLTAGDELTIIKELQEGWSLANCAGEVGLVPKSYYIFTAEFKSSPSTISHSRQRTITDSEDVTPRTSPRNTPPPLMPQATGDWIHFPNFRQSLLGGKSLNRFSSFVTTGAEDWVLNGSEEIPQEAFSHSRDHSRAQPDEDDNGEEEEEQDDAIARERAAFEATRHFVEAGPSWKSKLPPFRVLVHTPEKRTNALTGAYTIYHVTSLFYPERADDDHAPPAPPTRVTVHRRFSHFVFLHTALSRRLPGIALPPLPEKQYAGRFSQEFVEARRGDLERYLGRIVRHPVARYAEVVTFFLSCESEQEWRRLVPQHMNLPPAGPSFYARVFHPAFNVDADEARLAIERFDAHTHAVKKSVQHLRSSFGKFRTARAEMSVAQRLMSYSFLSLVTATPVAKASPTPDEEFEEEEDLYPVVGKKGAVNTHGAWCWRENCEECLRLTKNMQHMAEAMHDVASMHERNARDAALAAHESLKDVAHPDALYAPVMETHRAALSRYQDASSSHPDEDVAARCETVLNTTMAEFETYHAQKVEDFERLATQHLDAEIALYEGAAARLRQAREAFDYADPADDSRPREPSKIERELPEPRLRVDPPLTMPCPHVFDSAPMRPVSVAIQEGVGLLMSGAGRASVFGKFW</sequence>
<evidence type="ECO:0000256" key="2">
    <source>
        <dbReference type="PROSITE-ProRule" id="PRU00192"/>
    </source>
</evidence>
<evidence type="ECO:0000256" key="3">
    <source>
        <dbReference type="SAM" id="MobiDB-lite"/>
    </source>
</evidence>
<dbReference type="GO" id="GO:0005886">
    <property type="term" value="C:plasma membrane"/>
    <property type="evidence" value="ECO:0007669"/>
    <property type="project" value="TreeGrafter"/>
</dbReference>
<protein>
    <recommendedName>
        <fullName evidence="8">PX-domain-containing protein</fullName>
    </recommendedName>
</protein>
<gene>
    <name evidence="6" type="ORF">EXIGLDRAFT_717673</name>
</gene>
<accession>A0A165I7U3</accession>
<keyword evidence="1 2" id="KW-0728">SH3 domain</keyword>
<dbReference type="GO" id="GO:0097320">
    <property type="term" value="P:plasma membrane tubulation"/>
    <property type="evidence" value="ECO:0007669"/>
    <property type="project" value="TreeGrafter"/>
</dbReference>
<dbReference type="Pfam" id="PF10456">
    <property type="entry name" value="BAR_3_WASP_bdg"/>
    <property type="match status" value="1"/>
</dbReference>
<dbReference type="SMART" id="SM00326">
    <property type="entry name" value="SH3"/>
    <property type="match status" value="1"/>
</dbReference>
<evidence type="ECO:0000313" key="6">
    <source>
        <dbReference type="EMBL" id="KZV93023.1"/>
    </source>
</evidence>
<evidence type="ECO:0000256" key="1">
    <source>
        <dbReference type="ARBA" id="ARBA00022443"/>
    </source>
</evidence>
<dbReference type="GO" id="GO:0006897">
    <property type="term" value="P:endocytosis"/>
    <property type="evidence" value="ECO:0007669"/>
    <property type="project" value="TreeGrafter"/>
</dbReference>
<organism evidence="6 7">
    <name type="scientific">Exidia glandulosa HHB12029</name>
    <dbReference type="NCBI Taxonomy" id="1314781"/>
    <lineage>
        <taxon>Eukaryota</taxon>
        <taxon>Fungi</taxon>
        <taxon>Dikarya</taxon>
        <taxon>Basidiomycota</taxon>
        <taxon>Agaricomycotina</taxon>
        <taxon>Agaricomycetes</taxon>
        <taxon>Auriculariales</taxon>
        <taxon>Exidiaceae</taxon>
        <taxon>Exidia</taxon>
    </lineage>
</organism>
<evidence type="ECO:0000259" key="4">
    <source>
        <dbReference type="PROSITE" id="PS50002"/>
    </source>
</evidence>
<dbReference type="Pfam" id="PF00018">
    <property type="entry name" value="SH3_1"/>
    <property type="match status" value="1"/>
</dbReference>
<dbReference type="PANTHER" id="PTHR45827:SF1">
    <property type="entry name" value="SORTING NEXIN"/>
    <property type="match status" value="1"/>
</dbReference>
<dbReference type="GO" id="GO:0035091">
    <property type="term" value="F:phosphatidylinositol binding"/>
    <property type="evidence" value="ECO:0007669"/>
    <property type="project" value="InterPro"/>
</dbReference>
<feature type="compositionally biased region" description="Basic and acidic residues" evidence="3">
    <location>
        <begin position="190"/>
        <end position="200"/>
    </location>
</feature>
<evidence type="ECO:0008006" key="8">
    <source>
        <dbReference type="Google" id="ProtNLM"/>
    </source>
</evidence>
<dbReference type="InterPro" id="IPR036871">
    <property type="entry name" value="PX_dom_sf"/>
</dbReference>
<dbReference type="PROSITE" id="PS50002">
    <property type="entry name" value="SH3"/>
    <property type="match status" value="1"/>
</dbReference>
<dbReference type="PANTHER" id="PTHR45827">
    <property type="entry name" value="SORTING NEXIN"/>
    <property type="match status" value="1"/>
</dbReference>
<dbReference type="InterPro" id="IPR027267">
    <property type="entry name" value="AH/BAR_dom_sf"/>
</dbReference>
<feature type="region of interest" description="Disordered" evidence="3">
    <location>
        <begin position="110"/>
        <end position="138"/>
    </location>
</feature>
<dbReference type="GO" id="GO:0016197">
    <property type="term" value="P:endosomal transport"/>
    <property type="evidence" value="ECO:0007669"/>
    <property type="project" value="TreeGrafter"/>
</dbReference>
<dbReference type="SUPFAM" id="SSF64268">
    <property type="entry name" value="PX domain"/>
    <property type="match status" value="1"/>
</dbReference>